<organism evidence="3 4">
    <name type="scientific">Pygocentrus nattereri</name>
    <name type="common">Red-bellied piranha</name>
    <dbReference type="NCBI Taxonomy" id="42514"/>
    <lineage>
        <taxon>Eukaryota</taxon>
        <taxon>Metazoa</taxon>
        <taxon>Chordata</taxon>
        <taxon>Craniata</taxon>
        <taxon>Vertebrata</taxon>
        <taxon>Euteleostomi</taxon>
        <taxon>Actinopterygii</taxon>
        <taxon>Neopterygii</taxon>
        <taxon>Teleostei</taxon>
        <taxon>Ostariophysi</taxon>
        <taxon>Characiformes</taxon>
        <taxon>Characoidei</taxon>
        <taxon>Pygocentrus</taxon>
    </lineage>
</organism>
<dbReference type="InterPro" id="IPR011074">
    <property type="entry name" value="CRAL/TRIO_N_dom"/>
</dbReference>
<dbReference type="SMART" id="SM00516">
    <property type="entry name" value="SEC14"/>
    <property type="match status" value="1"/>
</dbReference>
<dbReference type="Gene3D" id="2.60.120.680">
    <property type="entry name" value="GOLD domain"/>
    <property type="match status" value="1"/>
</dbReference>
<name>A0AAR2KT64_PYGNA</name>
<dbReference type="InterPro" id="IPR051064">
    <property type="entry name" value="SEC14/CRAL-TRIO_domain"/>
</dbReference>
<dbReference type="InterPro" id="IPR036598">
    <property type="entry name" value="GOLD_dom_sf"/>
</dbReference>
<keyword evidence="4" id="KW-1185">Reference proteome</keyword>
<protein>
    <recommendedName>
        <fullName evidence="5">CRAL-TRIO domain-containing protein</fullName>
    </recommendedName>
</protein>
<reference evidence="3 4" key="1">
    <citation type="submission" date="2020-10" db="EMBL/GenBank/DDBJ databases">
        <title>Pygocentrus nattereri (red-bellied piranha) genome, fPygNat1, primary haplotype.</title>
        <authorList>
            <person name="Myers G."/>
            <person name="Meyer A."/>
            <person name="Karagic N."/>
            <person name="Pippel M."/>
            <person name="Winkler S."/>
            <person name="Tracey A."/>
            <person name="Wood J."/>
            <person name="Formenti G."/>
            <person name="Howe K."/>
            <person name="Fedrigo O."/>
            <person name="Jarvis E.D."/>
        </authorList>
    </citation>
    <scope>NUCLEOTIDE SEQUENCE [LARGE SCALE GENOMIC DNA]</scope>
</reference>
<dbReference type="InterPro" id="IPR001251">
    <property type="entry name" value="CRAL-TRIO_dom"/>
</dbReference>
<evidence type="ECO:0008006" key="5">
    <source>
        <dbReference type="Google" id="ProtNLM"/>
    </source>
</evidence>
<dbReference type="AlphaFoldDB" id="A0AAR2KT64"/>
<evidence type="ECO:0000259" key="2">
    <source>
        <dbReference type="PROSITE" id="PS50866"/>
    </source>
</evidence>
<reference evidence="3" key="2">
    <citation type="submission" date="2025-08" db="UniProtKB">
        <authorList>
            <consortium name="Ensembl"/>
        </authorList>
    </citation>
    <scope>IDENTIFICATION</scope>
</reference>
<dbReference type="GeneTree" id="ENSGT00940000167011"/>
<dbReference type="SUPFAM" id="SSF52087">
    <property type="entry name" value="CRAL/TRIO domain"/>
    <property type="match status" value="1"/>
</dbReference>
<dbReference type="Ensembl" id="ENSPNAT00000079349.1">
    <property type="protein sequence ID" value="ENSPNAP00000065689.1"/>
    <property type="gene ID" value="ENSPNAG00000010418.2"/>
</dbReference>
<feature type="domain" description="GOLD" evidence="2">
    <location>
        <begin position="272"/>
        <end position="384"/>
    </location>
</feature>
<dbReference type="PANTHER" id="PTHR23324:SF83">
    <property type="entry name" value="SEC14-LIKE PROTEIN 2"/>
    <property type="match status" value="1"/>
</dbReference>
<dbReference type="CDD" id="cd00170">
    <property type="entry name" value="SEC14"/>
    <property type="match status" value="1"/>
</dbReference>
<dbReference type="InterPro" id="IPR009038">
    <property type="entry name" value="GOLD_dom"/>
</dbReference>
<dbReference type="InterPro" id="IPR036273">
    <property type="entry name" value="CRAL/TRIO_N_dom_sf"/>
</dbReference>
<reference evidence="3" key="3">
    <citation type="submission" date="2025-09" db="UniProtKB">
        <authorList>
            <consortium name="Ensembl"/>
        </authorList>
    </citation>
    <scope>IDENTIFICATION</scope>
</reference>
<evidence type="ECO:0000313" key="4">
    <source>
        <dbReference type="Proteomes" id="UP001501920"/>
    </source>
</evidence>
<dbReference type="PANTHER" id="PTHR23324">
    <property type="entry name" value="SEC14 RELATED PROTEIN"/>
    <property type="match status" value="1"/>
</dbReference>
<dbReference type="SUPFAM" id="SSF101576">
    <property type="entry name" value="Supernatant protein factor (SPF), C-terminal domain"/>
    <property type="match status" value="1"/>
</dbReference>
<dbReference type="FunFam" id="3.40.525.10:FF:000009">
    <property type="entry name" value="SEC14-like 2 (S. cerevisiae)"/>
    <property type="match status" value="1"/>
</dbReference>
<sequence>MSGRVGDLSPKQAEALDEFRERIGDVHDKLPIQSDHYLLRWLRARNFSINKAEAMLRKHVEFRKHMKVDSILEDWMPPEVIERYVSGGMCGYDREGSPVWYDVIGPLDPKGLLMSASKQDFLRTKIRDSEFLRRECLRQSEKLEKPVEAITLIYDCEGLGMKHMYKPAVEAYGEILTMFEDNYPEGLKRVLVIKAPKIFPIAYNLIKHFLCEETRRKIIVVGSNWKDVLQKYVAPDQLPVAYGGLLVDPDGDPYCKSKIKYGGVVPKSYYIRESVKVQYDNFVTISRGSDLQLEYEILVRNCLLRWQFAGDGADIGFGIYMKTKAGVKQKVGDMQEVFPTTRYNAHLVPEDGSYTCEEPGIYVIRFDNTYSMLQSKKISFSVDVVLPETHTNSEGQKQQMSTDVYFAIL</sequence>
<dbReference type="PRINTS" id="PR00180">
    <property type="entry name" value="CRETINALDHBP"/>
</dbReference>
<dbReference type="PROSITE" id="PS50866">
    <property type="entry name" value="GOLD"/>
    <property type="match status" value="1"/>
</dbReference>
<feature type="domain" description="CRAL-TRIO" evidence="1">
    <location>
        <begin position="77"/>
        <end position="250"/>
    </location>
</feature>
<dbReference type="Pfam" id="PF03765">
    <property type="entry name" value="CRAL_TRIO_N"/>
    <property type="match status" value="1"/>
</dbReference>
<evidence type="ECO:0000259" key="1">
    <source>
        <dbReference type="PROSITE" id="PS50191"/>
    </source>
</evidence>
<dbReference type="Pfam" id="PF00650">
    <property type="entry name" value="CRAL_TRIO"/>
    <property type="match status" value="1"/>
</dbReference>
<dbReference type="InterPro" id="IPR036865">
    <property type="entry name" value="CRAL-TRIO_dom_sf"/>
</dbReference>
<evidence type="ECO:0000313" key="3">
    <source>
        <dbReference type="Ensembl" id="ENSPNAP00000065689.1"/>
    </source>
</evidence>
<dbReference type="GO" id="GO:0005737">
    <property type="term" value="C:cytoplasm"/>
    <property type="evidence" value="ECO:0007669"/>
    <property type="project" value="TreeGrafter"/>
</dbReference>
<accession>A0AAR2KT64</accession>
<dbReference type="Gene3D" id="3.40.525.10">
    <property type="entry name" value="CRAL-TRIO lipid binding domain"/>
    <property type="match status" value="1"/>
</dbReference>
<dbReference type="SUPFAM" id="SSF46938">
    <property type="entry name" value="CRAL/TRIO N-terminal domain"/>
    <property type="match status" value="1"/>
</dbReference>
<proteinExistence type="predicted"/>
<dbReference type="PROSITE" id="PS50191">
    <property type="entry name" value="CRAL_TRIO"/>
    <property type="match status" value="1"/>
</dbReference>
<dbReference type="SMART" id="SM01100">
    <property type="entry name" value="CRAL_TRIO_N"/>
    <property type="match status" value="1"/>
</dbReference>
<dbReference type="Proteomes" id="UP001501920">
    <property type="component" value="Chromosome 18"/>
</dbReference>